<proteinExistence type="predicted"/>
<gene>
    <name evidence="1" type="ORF">R1flu_011642</name>
</gene>
<dbReference type="EMBL" id="JBHFFA010000002">
    <property type="protein sequence ID" value="KAL2644055.1"/>
    <property type="molecule type" value="Genomic_DNA"/>
</dbReference>
<reference evidence="1 2" key="1">
    <citation type="submission" date="2024-09" db="EMBL/GenBank/DDBJ databases">
        <title>Chromosome-scale assembly of Riccia fluitans.</title>
        <authorList>
            <person name="Paukszto L."/>
            <person name="Sawicki J."/>
            <person name="Karawczyk K."/>
            <person name="Piernik-Szablinska J."/>
            <person name="Szczecinska M."/>
            <person name="Mazdziarz M."/>
        </authorList>
    </citation>
    <scope>NUCLEOTIDE SEQUENCE [LARGE SCALE GENOMIC DNA]</scope>
    <source>
        <strain evidence="1">Rf_01</strain>
        <tissue evidence="1">Aerial parts of the thallus</tissue>
    </source>
</reference>
<dbReference type="AlphaFoldDB" id="A0ABD1Z8C1"/>
<protein>
    <submittedName>
        <fullName evidence="1">Uncharacterized protein</fullName>
    </submittedName>
</protein>
<comment type="caution">
    <text evidence="1">The sequence shown here is derived from an EMBL/GenBank/DDBJ whole genome shotgun (WGS) entry which is preliminary data.</text>
</comment>
<organism evidence="1 2">
    <name type="scientific">Riccia fluitans</name>
    <dbReference type="NCBI Taxonomy" id="41844"/>
    <lineage>
        <taxon>Eukaryota</taxon>
        <taxon>Viridiplantae</taxon>
        <taxon>Streptophyta</taxon>
        <taxon>Embryophyta</taxon>
        <taxon>Marchantiophyta</taxon>
        <taxon>Marchantiopsida</taxon>
        <taxon>Marchantiidae</taxon>
        <taxon>Marchantiales</taxon>
        <taxon>Ricciaceae</taxon>
        <taxon>Riccia</taxon>
    </lineage>
</organism>
<evidence type="ECO:0000313" key="1">
    <source>
        <dbReference type="EMBL" id="KAL2644055.1"/>
    </source>
</evidence>
<accession>A0ABD1Z8C1</accession>
<name>A0ABD1Z8C1_9MARC</name>
<sequence length="69" mass="7971">MKLLLTEEVSAPFVLDSMINRQPAKVGSAILKSFMVADGMGRPFRIQRFIQRPRVRRCTYAVADVYYYV</sequence>
<keyword evidence="2" id="KW-1185">Reference proteome</keyword>
<dbReference type="Proteomes" id="UP001605036">
    <property type="component" value="Unassembled WGS sequence"/>
</dbReference>
<evidence type="ECO:0000313" key="2">
    <source>
        <dbReference type="Proteomes" id="UP001605036"/>
    </source>
</evidence>